<dbReference type="Gene3D" id="3.50.50.60">
    <property type="entry name" value="FAD/NAD(P)-binding domain"/>
    <property type="match status" value="1"/>
</dbReference>
<comment type="catalytic activity">
    <reaction evidence="8">
        <text>choline + A = betaine aldehyde + AH2</text>
        <dbReference type="Rhea" id="RHEA:17433"/>
        <dbReference type="ChEBI" id="CHEBI:13193"/>
        <dbReference type="ChEBI" id="CHEBI:15354"/>
        <dbReference type="ChEBI" id="CHEBI:15710"/>
        <dbReference type="ChEBI" id="CHEBI:17499"/>
        <dbReference type="EC" id="1.1.99.1"/>
    </reaction>
</comment>
<evidence type="ECO:0000259" key="10">
    <source>
        <dbReference type="PROSITE" id="PS00624"/>
    </source>
</evidence>
<evidence type="ECO:0000256" key="6">
    <source>
        <dbReference type="NCBIfam" id="TIGR01810"/>
    </source>
</evidence>
<dbReference type="Proteomes" id="UP001612915">
    <property type="component" value="Unassembled WGS sequence"/>
</dbReference>
<evidence type="ECO:0000256" key="3">
    <source>
        <dbReference type="ARBA" id="ARBA00022630"/>
    </source>
</evidence>
<dbReference type="SUPFAM" id="SSF54373">
    <property type="entry name" value="FAD-linked reductases, C-terminal domain"/>
    <property type="match status" value="1"/>
</dbReference>
<keyword evidence="12" id="KW-1185">Reference proteome</keyword>
<comment type="similarity">
    <text evidence="2 7">Belongs to the GMC oxidoreductase family.</text>
</comment>
<feature type="domain" description="Glucose-methanol-choline oxidoreductase N-terminal" evidence="10">
    <location>
        <begin position="262"/>
        <end position="276"/>
    </location>
</feature>
<dbReference type="InterPro" id="IPR000172">
    <property type="entry name" value="GMC_OxRdtase_N"/>
</dbReference>
<dbReference type="Pfam" id="PF05199">
    <property type="entry name" value="GMC_oxred_C"/>
    <property type="match status" value="1"/>
</dbReference>
<dbReference type="EMBL" id="JBITLV010000002">
    <property type="protein sequence ID" value="MFI7586792.1"/>
    <property type="molecule type" value="Genomic_DNA"/>
</dbReference>
<evidence type="ECO:0000256" key="5">
    <source>
        <dbReference type="ARBA" id="ARBA00023002"/>
    </source>
</evidence>
<dbReference type="PIRSF" id="PIRSF000137">
    <property type="entry name" value="Alcohol_oxidase"/>
    <property type="match status" value="1"/>
</dbReference>
<dbReference type="InterPro" id="IPR036188">
    <property type="entry name" value="FAD/NAD-bd_sf"/>
</dbReference>
<dbReference type="EC" id="1.1.99.1" evidence="6 8"/>
<dbReference type="PROSITE" id="PS00624">
    <property type="entry name" value="GMC_OXRED_2"/>
    <property type="match status" value="1"/>
</dbReference>
<accession>A0ABW8ALA6</accession>
<evidence type="ECO:0000313" key="12">
    <source>
        <dbReference type="Proteomes" id="UP001612915"/>
    </source>
</evidence>
<evidence type="ECO:0000256" key="1">
    <source>
        <dbReference type="ARBA" id="ARBA00001974"/>
    </source>
</evidence>
<gene>
    <name evidence="11" type="primary">betA</name>
    <name evidence="11" type="ORF">ACIB24_06930</name>
</gene>
<dbReference type="InterPro" id="IPR012132">
    <property type="entry name" value="GMC_OxRdtase"/>
</dbReference>
<evidence type="ECO:0000256" key="2">
    <source>
        <dbReference type="ARBA" id="ARBA00010790"/>
    </source>
</evidence>
<feature type="domain" description="Glucose-methanol-choline oxidoreductase N-terminal" evidence="9">
    <location>
        <begin position="84"/>
        <end position="107"/>
    </location>
</feature>
<dbReference type="PROSITE" id="PS00623">
    <property type="entry name" value="GMC_OXRED_1"/>
    <property type="match status" value="1"/>
</dbReference>
<keyword evidence="4 7" id="KW-0274">FAD</keyword>
<dbReference type="RefSeq" id="WP_398277213.1">
    <property type="nucleotide sequence ID" value="NZ_JBITLV010000002.1"/>
</dbReference>
<dbReference type="GO" id="GO:0008812">
    <property type="term" value="F:choline dehydrogenase activity"/>
    <property type="evidence" value="ECO:0007669"/>
    <property type="project" value="UniProtKB-EC"/>
</dbReference>
<name>A0ABW8ALA6_9ACTN</name>
<evidence type="ECO:0000256" key="8">
    <source>
        <dbReference type="RuleBase" id="RU003969"/>
    </source>
</evidence>
<comment type="cofactor">
    <cofactor evidence="1">
        <name>FAD</name>
        <dbReference type="ChEBI" id="CHEBI:57692"/>
    </cofactor>
</comment>
<evidence type="ECO:0000256" key="4">
    <source>
        <dbReference type="ARBA" id="ARBA00022827"/>
    </source>
</evidence>
<proteinExistence type="inferred from homology"/>
<evidence type="ECO:0000256" key="7">
    <source>
        <dbReference type="RuleBase" id="RU003968"/>
    </source>
</evidence>
<dbReference type="PANTHER" id="PTHR11552">
    <property type="entry name" value="GLUCOSE-METHANOL-CHOLINE GMC OXIDOREDUCTASE"/>
    <property type="match status" value="1"/>
</dbReference>
<dbReference type="NCBIfam" id="NF002550">
    <property type="entry name" value="PRK02106.1"/>
    <property type="match status" value="1"/>
</dbReference>
<protein>
    <recommendedName>
        <fullName evidence="6 8">Choline dehydrogenase</fullName>
        <ecNumber evidence="6 8">1.1.99.1</ecNumber>
    </recommendedName>
</protein>
<organism evidence="11 12">
    <name type="scientific">Spongisporangium articulatum</name>
    <dbReference type="NCBI Taxonomy" id="3362603"/>
    <lineage>
        <taxon>Bacteria</taxon>
        <taxon>Bacillati</taxon>
        <taxon>Actinomycetota</taxon>
        <taxon>Actinomycetes</taxon>
        <taxon>Kineosporiales</taxon>
        <taxon>Kineosporiaceae</taxon>
        <taxon>Spongisporangium</taxon>
    </lineage>
</organism>
<comment type="pathway">
    <text evidence="8">Amine and polyamine biosynthesis; betaine biosynthesis via choline pathway; betaine aldehyde from choline (cytochrome c reductase route): step 1/1.</text>
</comment>
<dbReference type="SUPFAM" id="SSF51905">
    <property type="entry name" value="FAD/NAD(P)-binding domain"/>
    <property type="match status" value="1"/>
</dbReference>
<reference evidence="11 12" key="1">
    <citation type="submission" date="2024-10" db="EMBL/GenBank/DDBJ databases">
        <title>The Natural Products Discovery Center: Release of the First 8490 Sequenced Strains for Exploring Actinobacteria Biosynthetic Diversity.</title>
        <authorList>
            <person name="Kalkreuter E."/>
            <person name="Kautsar S.A."/>
            <person name="Yang D."/>
            <person name="Bader C.D."/>
            <person name="Teijaro C.N."/>
            <person name="Fluegel L."/>
            <person name="Davis C.M."/>
            <person name="Simpson J.R."/>
            <person name="Lauterbach L."/>
            <person name="Steele A.D."/>
            <person name="Gui C."/>
            <person name="Meng S."/>
            <person name="Li G."/>
            <person name="Viehrig K."/>
            <person name="Ye F."/>
            <person name="Su P."/>
            <person name="Kiefer A.F."/>
            <person name="Nichols A."/>
            <person name="Cepeda A.J."/>
            <person name="Yan W."/>
            <person name="Fan B."/>
            <person name="Jiang Y."/>
            <person name="Adhikari A."/>
            <person name="Zheng C.-J."/>
            <person name="Schuster L."/>
            <person name="Cowan T.M."/>
            <person name="Smanski M.J."/>
            <person name="Chevrette M.G."/>
            <person name="De Carvalho L.P.S."/>
            <person name="Shen B."/>
        </authorList>
    </citation>
    <scope>NUCLEOTIDE SEQUENCE [LARGE SCALE GENOMIC DNA]</scope>
    <source>
        <strain evidence="11 12">NPDC049639</strain>
    </source>
</reference>
<dbReference type="InterPro" id="IPR011533">
    <property type="entry name" value="BetA"/>
</dbReference>
<dbReference type="PANTHER" id="PTHR11552:SF147">
    <property type="entry name" value="CHOLINE DEHYDROGENASE, MITOCHONDRIAL"/>
    <property type="match status" value="1"/>
</dbReference>
<keyword evidence="5 11" id="KW-0560">Oxidoreductase</keyword>
<sequence length="555" mass="61240">MQERYDYVIVGGGSAGSVLANRLSADPGTTVLVLEAGRPDYVWDVLTHMPAALPLAIGNPLYDWSYYSEPEPHLHDRRVQHPRGRLLGGSSSINGMVFQRGNPLDYERWATEPGLQNWDYAHCLPYFKRLETCLGGVDDWRGGDGPLVLERGAAANPLYDAFFAAAQQAGYALNDDVNGYRQEGFSRFDQTIHRGRRLSAARAYLHPVKRRRNLTVKTFKLVHRVLFEGERAVGVEYSTYLGRGRTTSARTVRAGEVILCGGAFNTPQLLQLSGVGNADELKALGIDVVADLPGVGENLQDHLESFVQYACTQEVSLTPLLRMRRKPQIGLQWLLRRSGPGASNHFEGGGFVRTNDTVDRPNLMFHFLPLAVTREGTSLTNGHGYQVHIGPMFSDARGTVKIRSTDPREYPQLRFNYLSTEQDRREWVECVAAARHLLNQPAFAPFNGGELAPGPDIQSDEDVLEWVKDNTETGLHPSCTARMGTGPMDVLDPDSMRVHGVQGLRVVDASALPHVPNGNLYAPVMMIAEKAADLIAGHTPLPPSDAPFYRHVPTA</sequence>
<evidence type="ECO:0000259" key="9">
    <source>
        <dbReference type="PROSITE" id="PS00623"/>
    </source>
</evidence>
<comment type="caution">
    <text evidence="11">The sequence shown here is derived from an EMBL/GenBank/DDBJ whole genome shotgun (WGS) entry which is preliminary data.</text>
</comment>
<dbReference type="Gene3D" id="3.30.560.10">
    <property type="entry name" value="Glucose Oxidase, domain 3"/>
    <property type="match status" value="1"/>
</dbReference>
<keyword evidence="3 7" id="KW-0285">Flavoprotein</keyword>
<evidence type="ECO:0000313" key="11">
    <source>
        <dbReference type="EMBL" id="MFI7586792.1"/>
    </source>
</evidence>
<dbReference type="InterPro" id="IPR007867">
    <property type="entry name" value="GMC_OxRtase_C"/>
</dbReference>
<dbReference type="Pfam" id="PF00732">
    <property type="entry name" value="GMC_oxred_N"/>
    <property type="match status" value="1"/>
</dbReference>
<dbReference type="NCBIfam" id="TIGR01810">
    <property type="entry name" value="betA"/>
    <property type="match status" value="1"/>
</dbReference>